<evidence type="ECO:0000313" key="3">
    <source>
        <dbReference type="Proteomes" id="UP000269097"/>
    </source>
</evidence>
<evidence type="ECO:0000259" key="1">
    <source>
        <dbReference type="Pfam" id="PF08818"/>
    </source>
</evidence>
<dbReference type="KEGG" id="coh:EAV92_23080"/>
<proteinExistence type="predicted"/>
<sequence length="143" mass="16406">MFQAAARQPLFSFRMDLCISAQGVKMDPIREVIETLREIAKANMPGAHEFVYHDAINYKLHEASNRWICYITAHKNYVRLEFYFGANLSDPQKLLQGTGRRMRHVKIKTAEEARADEVAELIRQAWAEAQPIPADSPNENGLF</sequence>
<accession>A0A3G3K522</accession>
<gene>
    <name evidence="2" type="ORF">EAV92_23080</name>
</gene>
<dbReference type="Pfam" id="PF08818">
    <property type="entry name" value="DUF1801"/>
    <property type="match status" value="1"/>
</dbReference>
<dbReference type="EMBL" id="CP033433">
    <property type="protein sequence ID" value="AYQ75177.1"/>
    <property type="molecule type" value="Genomic_DNA"/>
</dbReference>
<keyword evidence="3" id="KW-1185">Reference proteome</keyword>
<protein>
    <submittedName>
        <fullName evidence="2">DUF1801 domain-containing protein</fullName>
    </submittedName>
</protein>
<name>A0A3G3K522_9BACL</name>
<reference evidence="2 3" key="1">
    <citation type="submission" date="2018-10" db="EMBL/GenBank/DDBJ databases">
        <title>Genome Sequence of Cohnella sp.</title>
        <authorList>
            <person name="Srinivasan S."/>
            <person name="Kim M.K."/>
        </authorList>
    </citation>
    <scope>NUCLEOTIDE SEQUENCE [LARGE SCALE GENOMIC DNA]</scope>
    <source>
        <strain evidence="2 3">18JY8-7</strain>
    </source>
</reference>
<dbReference type="AlphaFoldDB" id="A0A3G3K522"/>
<organism evidence="2 3">
    <name type="scientific">Cohnella candidum</name>
    <dbReference type="NCBI Taxonomy" id="2674991"/>
    <lineage>
        <taxon>Bacteria</taxon>
        <taxon>Bacillati</taxon>
        <taxon>Bacillota</taxon>
        <taxon>Bacilli</taxon>
        <taxon>Bacillales</taxon>
        <taxon>Paenibacillaceae</taxon>
        <taxon>Cohnella</taxon>
    </lineage>
</organism>
<dbReference type="SUPFAM" id="SSF159888">
    <property type="entry name" value="YdhG-like"/>
    <property type="match status" value="1"/>
</dbReference>
<dbReference type="InterPro" id="IPR014922">
    <property type="entry name" value="YdhG-like"/>
</dbReference>
<feature type="domain" description="YdhG-like" evidence="1">
    <location>
        <begin position="30"/>
        <end position="125"/>
    </location>
</feature>
<evidence type="ECO:0000313" key="2">
    <source>
        <dbReference type="EMBL" id="AYQ75177.1"/>
    </source>
</evidence>
<dbReference type="Proteomes" id="UP000269097">
    <property type="component" value="Chromosome"/>
</dbReference>
<dbReference type="Gene3D" id="3.90.1150.200">
    <property type="match status" value="1"/>
</dbReference>